<accession>A0A9P8IAQ3</accession>
<keyword evidence="1" id="KW-0677">Repeat</keyword>
<evidence type="ECO:0000256" key="3">
    <source>
        <dbReference type="PROSITE-ProRule" id="PRU00339"/>
    </source>
</evidence>
<dbReference type="InterPro" id="IPR055217">
    <property type="entry name" value="TPR_EMC2"/>
</dbReference>
<organism evidence="6 7">
    <name type="scientific">Glutinoglossum americanum</name>
    <dbReference type="NCBI Taxonomy" id="1670608"/>
    <lineage>
        <taxon>Eukaryota</taxon>
        <taxon>Fungi</taxon>
        <taxon>Dikarya</taxon>
        <taxon>Ascomycota</taxon>
        <taxon>Pezizomycotina</taxon>
        <taxon>Geoglossomycetes</taxon>
        <taxon>Geoglossales</taxon>
        <taxon>Geoglossaceae</taxon>
        <taxon>Glutinoglossum</taxon>
    </lineage>
</organism>
<dbReference type="Pfam" id="PF22890">
    <property type="entry name" value="TPR_EMC2"/>
    <property type="match status" value="1"/>
</dbReference>
<comment type="similarity">
    <text evidence="4">Belongs to the EMC2 family.</text>
</comment>
<evidence type="ECO:0000313" key="7">
    <source>
        <dbReference type="Proteomes" id="UP000698800"/>
    </source>
</evidence>
<dbReference type="EMBL" id="JAGHQL010000065">
    <property type="protein sequence ID" value="KAH0541938.1"/>
    <property type="molecule type" value="Genomic_DNA"/>
</dbReference>
<dbReference type="InterPro" id="IPR039856">
    <property type="entry name" value="EMC2-like"/>
</dbReference>
<dbReference type="Proteomes" id="UP000698800">
    <property type="component" value="Unassembled WGS sequence"/>
</dbReference>
<dbReference type="Gene3D" id="1.25.40.10">
    <property type="entry name" value="Tetratricopeptide repeat domain"/>
    <property type="match status" value="1"/>
</dbReference>
<gene>
    <name evidence="6" type="ORF">FGG08_003658</name>
</gene>
<sequence length="361" mass="40123">MSSKYEKQEELQSKQDDASLASSADVCSYLMSSPLLHPPAYLSPSLALRISQQAPLLLQGSSSSFTLPFLSSGESPERWTAYEHLLLSCLRIGDDKSARLCLEKLGDRFGATNERVMGLKGMYQEAVADDNAALERILKEYEAILVEDPTNMPIAKRRIAVLRSMSQIEAAISALVKLLDMSPTDAEAWSELSDLYLSQGLYRQAIFSLEEVLLITPNAWNIHARMGELIFISSNASASADDVDVEKSLIDSMRWFCRSIELCDDYLRGYYGLKLIYFQTSNRLLLSQKYKNTSASDISGPDGTAQPSLTTIQRLNQQATAKLSEIVRKSSTGDKAWDGYAQAEVIAARELLGRDEQFAER</sequence>
<keyword evidence="7" id="KW-1185">Reference proteome</keyword>
<comment type="subcellular location">
    <subcellularLocation>
        <location evidence="4">Endoplasmic reticulum membrane</location>
        <topology evidence="4">Peripheral membrane protein</topology>
        <orientation evidence="4">Cytoplasmic side</orientation>
    </subcellularLocation>
</comment>
<dbReference type="GO" id="GO:0072546">
    <property type="term" value="C:EMC complex"/>
    <property type="evidence" value="ECO:0007669"/>
    <property type="project" value="UniProtKB-UniRule"/>
</dbReference>
<name>A0A9P8IAQ3_9PEZI</name>
<dbReference type="InterPro" id="IPR011990">
    <property type="entry name" value="TPR-like_helical_dom_sf"/>
</dbReference>
<keyword evidence="4" id="KW-0256">Endoplasmic reticulum</keyword>
<reference evidence="6" key="1">
    <citation type="submission" date="2021-03" db="EMBL/GenBank/DDBJ databases">
        <title>Comparative genomics and phylogenomic investigation of the class Geoglossomycetes provide insights into ecological specialization and systematics.</title>
        <authorList>
            <person name="Melie T."/>
            <person name="Pirro S."/>
            <person name="Miller A.N."/>
            <person name="Quandt A."/>
        </authorList>
    </citation>
    <scope>NUCLEOTIDE SEQUENCE</scope>
    <source>
        <strain evidence="6">GBOQ0MN5Z8</strain>
    </source>
</reference>
<evidence type="ECO:0000256" key="2">
    <source>
        <dbReference type="ARBA" id="ARBA00022803"/>
    </source>
</evidence>
<dbReference type="PANTHER" id="PTHR12760">
    <property type="entry name" value="TETRATRICOPEPTIDE REPEAT PROTEIN"/>
    <property type="match status" value="1"/>
</dbReference>
<evidence type="ECO:0000256" key="4">
    <source>
        <dbReference type="RuleBase" id="RU367091"/>
    </source>
</evidence>
<keyword evidence="2 3" id="KW-0802">TPR repeat</keyword>
<dbReference type="AlphaFoldDB" id="A0A9P8IAQ3"/>
<protein>
    <recommendedName>
        <fullName evidence="4">ER membrane protein complex subunit 2</fullName>
    </recommendedName>
</protein>
<dbReference type="SUPFAM" id="SSF48452">
    <property type="entry name" value="TPR-like"/>
    <property type="match status" value="1"/>
</dbReference>
<dbReference type="PROSITE" id="PS50005">
    <property type="entry name" value="TPR"/>
    <property type="match status" value="1"/>
</dbReference>
<feature type="repeat" description="TPR" evidence="3">
    <location>
        <begin position="186"/>
        <end position="219"/>
    </location>
</feature>
<dbReference type="FunFam" id="1.25.40.10:FF:001208">
    <property type="entry name" value="Tetratricopeptide repeat domain-containing protein"/>
    <property type="match status" value="1"/>
</dbReference>
<feature type="domain" description="EMC2 TPR-like" evidence="5">
    <location>
        <begin position="139"/>
        <end position="225"/>
    </location>
</feature>
<evidence type="ECO:0000313" key="6">
    <source>
        <dbReference type="EMBL" id="KAH0541938.1"/>
    </source>
</evidence>
<proteinExistence type="inferred from homology"/>
<dbReference type="InterPro" id="IPR019734">
    <property type="entry name" value="TPR_rpt"/>
</dbReference>
<comment type="function">
    <text evidence="4">Part of the endoplasmic reticulum membrane protein complex (EMC) that enables the energy-independent insertion into endoplasmic reticulum membranes of newly synthesized membrane proteins.</text>
</comment>
<dbReference type="OrthoDB" id="124397at2759"/>
<comment type="subunit">
    <text evidence="4">Component of the ER membrane protein complex (EMC).</text>
</comment>
<comment type="caution">
    <text evidence="6">The sequence shown here is derived from an EMBL/GenBank/DDBJ whole genome shotgun (WGS) entry which is preliminary data.</text>
</comment>
<evidence type="ECO:0000256" key="1">
    <source>
        <dbReference type="ARBA" id="ARBA00022737"/>
    </source>
</evidence>
<evidence type="ECO:0000259" key="5">
    <source>
        <dbReference type="Pfam" id="PF22890"/>
    </source>
</evidence>
<keyword evidence="4" id="KW-0472">Membrane</keyword>